<dbReference type="GO" id="GO:0005615">
    <property type="term" value="C:extracellular space"/>
    <property type="evidence" value="ECO:0007669"/>
    <property type="project" value="TreeGrafter"/>
</dbReference>
<feature type="signal peptide" evidence="5">
    <location>
        <begin position="1"/>
        <end position="16"/>
    </location>
</feature>
<feature type="compositionally biased region" description="Basic and acidic residues" evidence="4">
    <location>
        <begin position="375"/>
        <end position="384"/>
    </location>
</feature>
<feature type="region of interest" description="Disordered" evidence="4">
    <location>
        <begin position="206"/>
        <end position="226"/>
    </location>
</feature>
<evidence type="ECO:0000256" key="3">
    <source>
        <dbReference type="PROSITE-ProRule" id="PRU00497"/>
    </source>
</evidence>
<protein>
    <submittedName>
        <fullName evidence="6">Uncharacterized protein</fullName>
    </submittedName>
</protein>
<dbReference type="InterPro" id="IPR051217">
    <property type="entry name" value="Insect_Cuticle_Struc_Prot"/>
</dbReference>
<evidence type="ECO:0000313" key="7">
    <source>
        <dbReference type="Proteomes" id="UP000324832"/>
    </source>
</evidence>
<keyword evidence="7" id="KW-1185">Reference proteome</keyword>
<name>A0A5E4QZ89_9NEOP</name>
<proteinExistence type="predicted"/>
<dbReference type="InterPro" id="IPR031311">
    <property type="entry name" value="CHIT_BIND_RR_consensus"/>
</dbReference>
<dbReference type="PROSITE" id="PS00233">
    <property type="entry name" value="CHIT_BIND_RR_1"/>
    <property type="match status" value="5"/>
</dbReference>
<dbReference type="EMBL" id="FZQP02006793">
    <property type="protein sequence ID" value="VVD03721.1"/>
    <property type="molecule type" value="Genomic_DNA"/>
</dbReference>
<dbReference type="InterPro" id="IPR000618">
    <property type="entry name" value="Insect_cuticle"/>
</dbReference>
<feature type="region of interest" description="Disordered" evidence="4">
    <location>
        <begin position="535"/>
        <end position="556"/>
    </location>
</feature>
<sequence>MKTVFLCVCVVRVSLAIIVTDPPPTSTEYNYWYDVIDPRTGDVKSLKEIRQGDVVTGSYSLIDPDGTKRIVDYTADSTNGFKAVVRSEPLSPRRNYGLKNNLYETNSVYQSPLSYNDNNNLIQTSLSYDSTMADTFDNDPVLICAVAAAHAGVIAPVTYSHAAPLAYAAAPAAHLVHSAPVAYAAPVAKAVEEYDAHPQYSFAYDDGLTGDSKSQHESRDGDVVQGSYSVVDPDGTKRTVDYTADPHNGFNAVVHREALGVKAVAPVAKIAPLTYAAAPVVHSAPIVHGANYIQHAAPLLVLICAVAAAHAGAIAPVTYSHVAPLAYGAAPAAHLVHSAPVAYAAPVAKAVEEYDAHPQYSFAYDVQDGLTGDSKSQHESRDGDVVQGSYSVVDPDGTKRTVDYTADPHNGFNAVVHREALGVKAVAPVAKIAPLTYAAAPVVHSAPIVHGANYIQHAAPLLVLICAVAAAHAGVIAPVTYSHVAPLAYAAAPAAHLVHSAPVAYAAPVAKVAAVEEYNAHPQYSFAYDVQDGLTGDSKSQHESRDGDVVQGSYSVVDPDGTKRTVDYTADPHNGFNAVVHREPLGVKTVAPVAKIAPLTYAAAPVVHSAPVVHGANYIQHAAPFGYNVADSLTGDYKSQHEQRNGDFVQGSYSLVEPDGTQRIVDYSADSVNGFNAVVRKEPLVAAAPAVVAEPAVVPARIAAAPVVAPVARYTAAYTAPVAYAPYTAPVARLTAYNSPLAYSAPLVSARLTAAPIISY</sequence>
<feature type="compositionally biased region" description="Basic and acidic residues" evidence="4">
    <location>
        <begin position="539"/>
        <end position="548"/>
    </location>
</feature>
<evidence type="ECO:0000256" key="5">
    <source>
        <dbReference type="SAM" id="SignalP"/>
    </source>
</evidence>
<accession>A0A5E4QZ89</accession>
<dbReference type="PRINTS" id="PR00947">
    <property type="entry name" value="CUTICLE"/>
</dbReference>
<gene>
    <name evidence="6" type="ORF">LSINAPIS_LOCUS13658</name>
</gene>
<feature type="region of interest" description="Disordered" evidence="4">
    <location>
        <begin position="371"/>
        <end position="392"/>
    </location>
</feature>
<dbReference type="GO" id="GO:0031012">
    <property type="term" value="C:extracellular matrix"/>
    <property type="evidence" value="ECO:0007669"/>
    <property type="project" value="TreeGrafter"/>
</dbReference>
<evidence type="ECO:0000256" key="4">
    <source>
        <dbReference type="SAM" id="MobiDB-lite"/>
    </source>
</evidence>
<evidence type="ECO:0000313" key="6">
    <source>
        <dbReference type="EMBL" id="VVD03721.1"/>
    </source>
</evidence>
<dbReference type="Proteomes" id="UP000324832">
    <property type="component" value="Unassembled WGS sequence"/>
</dbReference>
<feature type="chain" id="PRO_5022848675" evidence="5">
    <location>
        <begin position="17"/>
        <end position="760"/>
    </location>
</feature>
<dbReference type="GO" id="GO:0042302">
    <property type="term" value="F:structural constituent of cuticle"/>
    <property type="evidence" value="ECO:0007669"/>
    <property type="project" value="UniProtKB-UniRule"/>
</dbReference>
<dbReference type="PANTHER" id="PTHR12236">
    <property type="entry name" value="STRUCTURAL CONTITUENT OF CUTICLE"/>
    <property type="match status" value="1"/>
</dbReference>
<reference evidence="6 7" key="1">
    <citation type="submission" date="2017-07" db="EMBL/GenBank/DDBJ databases">
        <authorList>
            <person name="Talla V."/>
            <person name="Backstrom N."/>
        </authorList>
    </citation>
    <scope>NUCLEOTIDE SEQUENCE [LARGE SCALE GENOMIC DNA]</scope>
</reference>
<dbReference type="PANTHER" id="PTHR12236:SF95">
    <property type="entry name" value="CUTICULAR PROTEIN 76BD, ISOFORM C-RELATED"/>
    <property type="match status" value="1"/>
</dbReference>
<keyword evidence="1 3" id="KW-0193">Cuticle</keyword>
<evidence type="ECO:0000256" key="2">
    <source>
        <dbReference type="ARBA" id="ARBA00022729"/>
    </source>
</evidence>
<dbReference type="Pfam" id="PF00379">
    <property type="entry name" value="Chitin_bind_4"/>
    <property type="match status" value="5"/>
</dbReference>
<keyword evidence="2 5" id="KW-0732">Signal</keyword>
<organism evidence="6 7">
    <name type="scientific">Leptidea sinapis</name>
    <dbReference type="NCBI Taxonomy" id="189913"/>
    <lineage>
        <taxon>Eukaryota</taxon>
        <taxon>Metazoa</taxon>
        <taxon>Ecdysozoa</taxon>
        <taxon>Arthropoda</taxon>
        <taxon>Hexapoda</taxon>
        <taxon>Insecta</taxon>
        <taxon>Pterygota</taxon>
        <taxon>Neoptera</taxon>
        <taxon>Endopterygota</taxon>
        <taxon>Lepidoptera</taxon>
        <taxon>Glossata</taxon>
        <taxon>Ditrysia</taxon>
        <taxon>Papilionoidea</taxon>
        <taxon>Pieridae</taxon>
        <taxon>Dismorphiinae</taxon>
        <taxon>Leptidea</taxon>
    </lineage>
</organism>
<feature type="compositionally biased region" description="Basic and acidic residues" evidence="4">
    <location>
        <begin position="213"/>
        <end position="222"/>
    </location>
</feature>
<dbReference type="AlphaFoldDB" id="A0A5E4QZ89"/>
<evidence type="ECO:0000256" key="1">
    <source>
        <dbReference type="ARBA" id="ARBA00022460"/>
    </source>
</evidence>
<dbReference type="PROSITE" id="PS51155">
    <property type="entry name" value="CHIT_BIND_RR_2"/>
    <property type="match status" value="5"/>
</dbReference>